<protein>
    <recommendedName>
        <fullName evidence="1">SAM domain-containing protein</fullName>
    </recommendedName>
</protein>
<organism evidence="2 3">
    <name type="scientific">Rhizoclosmatium globosum</name>
    <dbReference type="NCBI Taxonomy" id="329046"/>
    <lineage>
        <taxon>Eukaryota</taxon>
        <taxon>Fungi</taxon>
        <taxon>Fungi incertae sedis</taxon>
        <taxon>Chytridiomycota</taxon>
        <taxon>Chytridiomycota incertae sedis</taxon>
        <taxon>Chytridiomycetes</taxon>
        <taxon>Chytridiales</taxon>
        <taxon>Chytriomycetaceae</taxon>
        <taxon>Rhizoclosmatium</taxon>
    </lineage>
</organism>
<dbReference type="Gene3D" id="2.60.40.640">
    <property type="match status" value="1"/>
</dbReference>
<dbReference type="STRING" id="329046.A0A1Y2CM81"/>
<gene>
    <name evidence="2" type="ORF">BCR33DRAFT_714540</name>
</gene>
<evidence type="ECO:0000259" key="1">
    <source>
        <dbReference type="PROSITE" id="PS50105"/>
    </source>
</evidence>
<dbReference type="Pfam" id="PF00536">
    <property type="entry name" value="SAM_1"/>
    <property type="match status" value="1"/>
</dbReference>
<dbReference type="SMART" id="SM00454">
    <property type="entry name" value="SAM"/>
    <property type="match status" value="1"/>
</dbReference>
<dbReference type="SUPFAM" id="SSF47769">
    <property type="entry name" value="SAM/Pointed domain"/>
    <property type="match status" value="1"/>
</dbReference>
<dbReference type="PROSITE" id="PS50105">
    <property type="entry name" value="SAM_DOMAIN"/>
    <property type="match status" value="1"/>
</dbReference>
<dbReference type="AlphaFoldDB" id="A0A1Y2CM81"/>
<sequence>MFRFQSAPGVELFDIVGPGDSASIVVPTSSRRLKANVLLRLASKAKIKDVSLTAVLTGEATLNDETQCFLEHEVGIVEGEDWMATEENEGLFGFPLSFVVKTSRLPPSMESEQGSIQYHLQCILSCQESFKLFRSVYETEFIPVLVKESKRTVPFTPPQLLSISHPPSAFFNTPSPSTESIMPSQTYISPVAAEIGGAGMSEEQRQKLVELMKLQKEQAAMTMALKDIHGLASGRGMNEAEGSLLSATKSENESDYLYVSPEERDAFMELNSLFTSTPVSLWSVDMVGAWIKQFGVSPASVAAFSAQEIDGTALLTLTGNDLAELKVATLGARKRILVGISKLISTA</sequence>
<dbReference type="InterPro" id="IPR001660">
    <property type="entry name" value="SAM"/>
</dbReference>
<reference evidence="2 3" key="1">
    <citation type="submission" date="2016-07" db="EMBL/GenBank/DDBJ databases">
        <title>Pervasive Adenine N6-methylation of Active Genes in Fungi.</title>
        <authorList>
            <consortium name="DOE Joint Genome Institute"/>
            <person name="Mondo S.J."/>
            <person name="Dannebaum R.O."/>
            <person name="Kuo R.C."/>
            <person name="Labutti K."/>
            <person name="Haridas S."/>
            <person name="Kuo A."/>
            <person name="Salamov A."/>
            <person name="Ahrendt S.R."/>
            <person name="Lipzen A."/>
            <person name="Sullivan W."/>
            <person name="Andreopoulos W.B."/>
            <person name="Clum A."/>
            <person name="Lindquist E."/>
            <person name="Daum C."/>
            <person name="Ramamoorthy G.K."/>
            <person name="Gryganskyi A."/>
            <person name="Culley D."/>
            <person name="Magnuson J.K."/>
            <person name="James T.Y."/>
            <person name="O'Malley M.A."/>
            <person name="Stajich J.E."/>
            <person name="Spatafora J.W."/>
            <person name="Visel A."/>
            <person name="Grigoriev I.V."/>
        </authorList>
    </citation>
    <scope>NUCLEOTIDE SEQUENCE [LARGE SCALE GENOMIC DNA]</scope>
    <source>
        <strain evidence="2 3">JEL800</strain>
    </source>
</reference>
<keyword evidence="3" id="KW-1185">Reference proteome</keyword>
<accession>A0A1Y2CM81</accession>
<dbReference type="EMBL" id="MCGO01000012">
    <property type="protein sequence ID" value="ORY48113.1"/>
    <property type="molecule type" value="Genomic_DNA"/>
</dbReference>
<dbReference type="Gene3D" id="1.10.150.50">
    <property type="entry name" value="Transcription Factor, Ets-1"/>
    <property type="match status" value="1"/>
</dbReference>
<dbReference type="InterPro" id="IPR014752">
    <property type="entry name" value="Arrestin-like_C"/>
</dbReference>
<proteinExistence type="predicted"/>
<evidence type="ECO:0000313" key="3">
    <source>
        <dbReference type="Proteomes" id="UP000193642"/>
    </source>
</evidence>
<dbReference type="Proteomes" id="UP000193642">
    <property type="component" value="Unassembled WGS sequence"/>
</dbReference>
<feature type="domain" description="SAM" evidence="1">
    <location>
        <begin position="282"/>
        <end position="346"/>
    </location>
</feature>
<dbReference type="InterPro" id="IPR013761">
    <property type="entry name" value="SAM/pointed_sf"/>
</dbReference>
<dbReference type="OrthoDB" id="539213at2759"/>
<evidence type="ECO:0000313" key="2">
    <source>
        <dbReference type="EMBL" id="ORY48113.1"/>
    </source>
</evidence>
<name>A0A1Y2CM81_9FUNG</name>
<comment type="caution">
    <text evidence="2">The sequence shown here is derived from an EMBL/GenBank/DDBJ whole genome shotgun (WGS) entry which is preliminary data.</text>
</comment>